<dbReference type="RefSeq" id="WP_068541345.1">
    <property type="nucleotide sequence ID" value="NZ_LSFI01000014.1"/>
</dbReference>
<dbReference type="OrthoDB" id="5425738at2"/>
<comment type="caution">
    <text evidence="1">The sequence shown here is derived from an EMBL/GenBank/DDBJ whole genome shotgun (WGS) entry which is preliminary data.</text>
</comment>
<evidence type="ECO:0000313" key="1">
    <source>
        <dbReference type="EMBL" id="OAG28028.1"/>
    </source>
</evidence>
<reference evidence="1 2" key="1">
    <citation type="submission" date="2016-02" db="EMBL/GenBank/DDBJ databases">
        <title>Draft genome sequence of Thermodesulfatator sp. S606.</title>
        <authorList>
            <person name="Lai Q."/>
            <person name="Cao J."/>
            <person name="Dupont S."/>
            <person name="Shao Z."/>
            <person name="Jebbar M."/>
            <person name="Alain K."/>
        </authorList>
    </citation>
    <scope>NUCLEOTIDE SEQUENCE [LARGE SCALE GENOMIC DNA]</scope>
    <source>
        <strain evidence="1 2">S606</strain>
    </source>
</reference>
<dbReference type="Proteomes" id="UP000076964">
    <property type="component" value="Unassembled WGS sequence"/>
</dbReference>
<evidence type="ECO:0008006" key="3">
    <source>
        <dbReference type="Google" id="ProtNLM"/>
    </source>
</evidence>
<dbReference type="EMBL" id="LSFI01000014">
    <property type="protein sequence ID" value="OAG28028.1"/>
    <property type="molecule type" value="Genomic_DNA"/>
</dbReference>
<dbReference type="InterPro" id="IPR010985">
    <property type="entry name" value="Ribbon_hlx_hlx"/>
</dbReference>
<dbReference type="AlphaFoldDB" id="A0A177E8B6"/>
<dbReference type="Gene3D" id="1.10.1220.10">
    <property type="entry name" value="Met repressor-like"/>
    <property type="match status" value="1"/>
</dbReference>
<dbReference type="SUPFAM" id="SSF47598">
    <property type="entry name" value="Ribbon-helix-helix"/>
    <property type="match status" value="1"/>
</dbReference>
<accession>A0A177E8B6</accession>
<organism evidence="1 2">
    <name type="scientific">Thermodesulfatator autotrophicus</name>
    <dbReference type="NCBI Taxonomy" id="1795632"/>
    <lineage>
        <taxon>Bacteria</taxon>
        <taxon>Pseudomonadati</taxon>
        <taxon>Thermodesulfobacteriota</taxon>
        <taxon>Thermodesulfobacteria</taxon>
        <taxon>Thermodesulfobacteriales</taxon>
        <taxon>Thermodesulfatatoraceae</taxon>
        <taxon>Thermodesulfatator</taxon>
    </lineage>
</organism>
<evidence type="ECO:0000313" key="2">
    <source>
        <dbReference type="Proteomes" id="UP000076964"/>
    </source>
</evidence>
<name>A0A177E8B6_9BACT</name>
<dbReference type="InterPro" id="IPR013321">
    <property type="entry name" value="Arc_rbn_hlx_hlx"/>
</dbReference>
<dbReference type="GO" id="GO:0006355">
    <property type="term" value="P:regulation of DNA-templated transcription"/>
    <property type="evidence" value="ECO:0007669"/>
    <property type="project" value="InterPro"/>
</dbReference>
<sequence>MPTKNPRLCIVLEEDVYQRIKKLAQVKGMSMSAVVGELINKALDLEEDLLLLKYLSQREEKDIILDEKEEVSQVEYEKQKL</sequence>
<proteinExistence type="predicted"/>
<protein>
    <recommendedName>
        <fullName evidence="3">CopG-like ribbon-helix-helix domain-containing protein</fullName>
    </recommendedName>
</protein>
<keyword evidence="2" id="KW-1185">Reference proteome</keyword>
<gene>
    <name evidence="1" type="ORF">TH606_03635</name>
</gene>